<protein>
    <recommendedName>
        <fullName evidence="4">DUF4175 domain-containing protein</fullName>
    </recommendedName>
</protein>
<reference evidence="2 3" key="1">
    <citation type="submission" date="2016-11" db="EMBL/GenBank/DDBJ databases">
        <title>Draft Genome Sequences of Nine Cyanobacterial Strains from Diverse Habitats.</title>
        <authorList>
            <person name="Zhu T."/>
            <person name="Hou S."/>
            <person name="Lu X."/>
            <person name="Hess W.R."/>
        </authorList>
    </citation>
    <scope>NUCLEOTIDE SEQUENCE [LARGE SCALE GENOMIC DNA]</scope>
    <source>
        <strain evidence="2 3">NIES-30</strain>
    </source>
</reference>
<evidence type="ECO:0008006" key="4">
    <source>
        <dbReference type="Google" id="ProtNLM"/>
    </source>
</evidence>
<dbReference type="AlphaFoldDB" id="A0A1U7J087"/>
<feature type="transmembrane region" description="Helical" evidence="1">
    <location>
        <begin position="12"/>
        <end position="29"/>
    </location>
</feature>
<evidence type="ECO:0000313" key="2">
    <source>
        <dbReference type="EMBL" id="OKH44985.1"/>
    </source>
</evidence>
<dbReference type="OrthoDB" id="468406at2"/>
<proteinExistence type="predicted"/>
<accession>A0A1U7J087</accession>
<comment type="caution">
    <text evidence="2">The sequence shown here is derived from an EMBL/GenBank/DDBJ whole genome shotgun (WGS) entry which is preliminary data.</text>
</comment>
<dbReference type="Proteomes" id="UP000185557">
    <property type="component" value="Unassembled WGS sequence"/>
</dbReference>
<keyword evidence="3" id="KW-1185">Reference proteome</keyword>
<gene>
    <name evidence="2" type="ORF">NIES30_21090</name>
</gene>
<evidence type="ECO:0000256" key="1">
    <source>
        <dbReference type="SAM" id="Phobius"/>
    </source>
</evidence>
<feature type="transmembrane region" description="Helical" evidence="1">
    <location>
        <begin position="35"/>
        <end position="58"/>
    </location>
</feature>
<dbReference type="RefSeq" id="WP_073610426.1">
    <property type="nucleotide sequence ID" value="NZ_MRCG01000019.1"/>
</dbReference>
<organism evidence="2 3">
    <name type="scientific">Phormidium tenue NIES-30</name>
    <dbReference type="NCBI Taxonomy" id="549789"/>
    <lineage>
        <taxon>Bacteria</taxon>
        <taxon>Bacillati</taxon>
        <taxon>Cyanobacteriota</taxon>
        <taxon>Cyanophyceae</taxon>
        <taxon>Oscillatoriophycideae</taxon>
        <taxon>Oscillatoriales</taxon>
        <taxon>Oscillatoriaceae</taxon>
        <taxon>Phormidium</taxon>
    </lineage>
</organism>
<name>A0A1U7J087_9CYAN</name>
<evidence type="ECO:0000313" key="3">
    <source>
        <dbReference type="Proteomes" id="UP000185557"/>
    </source>
</evidence>
<sequence length="62" mass="6966">MGRRRYPLQPLTKLFLAALGLTAVVWFLRGLSLLAFLPGLVIWLLILLCFGLGIVSSLQRIR</sequence>
<dbReference type="EMBL" id="MRCG01000019">
    <property type="protein sequence ID" value="OKH44985.1"/>
    <property type="molecule type" value="Genomic_DNA"/>
</dbReference>
<keyword evidence="1" id="KW-0472">Membrane</keyword>
<keyword evidence="1" id="KW-0812">Transmembrane</keyword>
<keyword evidence="1" id="KW-1133">Transmembrane helix</keyword>